<organism evidence="2">
    <name type="scientific">Candidatus Berkiella aquae</name>
    <dbReference type="NCBI Taxonomy" id="295108"/>
    <lineage>
        <taxon>Bacteria</taxon>
        <taxon>Pseudomonadati</taxon>
        <taxon>Pseudomonadota</taxon>
        <taxon>Gammaproteobacteria</taxon>
        <taxon>Candidatus Berkiellales</taxon>
        <taxon>Candidatus Berkiellaceae</taxon>
        <taxon>Candidatus Berkiella</taxon>
    </lineage>
</organism>
<gene>
    <name evidence="3" type="primary">tnpA</name>
    <name evidence="3" type="ORF">HT99x_000370</name>
    <name evidence="2" type="ORF">HT99x_02810</name>
</gene>
<reference evidence="2" key="1">
    <citation type="submission" date="2015-09" db="EMBL/GenBank/DDBJ databases">
        <title>Draft Genome Sequences of Two Novel Amoeba-resistant Intranuclear Bacteria, Candidatus Berkiella cookevillensis and Candidatus Berkiella aquae.</title>
        <authorList>
            <person name="Mehari Y.T."/>
            <person name="Arivett B.A."/>
            <person name="Farone A.L."/>
            <person name="Gunderson J.H."/>
            <person name="Farone M.B."/>
        </authorList>
    </citation>
    <scope>NUCLEOTIDE SEQUENCE [LARGE SCALE GENOMIC DNA]</scope>
    <source>
        <strain evidence="2">HT99</strain>
    </source>
</reference>
<dbReference type="GO" id="GO:0004803">
    <property type="term" value="F:transposase activity"/>
    <property type="evidence" value="ECO:0007669"/>
    <property type="project" value="InterPro"/>
</dbReference>
<evidence type="ECO:0000313" key="4">
    <source>
        <dbReference type="Proteomes" id="UP000051497"/>
    </source>
</evidence>
<dbReference type="AlphaFoldDB" id="A0A0Q9YFS0"/>
<dbReference type="GO" id="GO:0006313">
    <property type="term" value="P:DNA transposition"/>
    <property type="evidence" value="ECO:0007669"/>
    <property type="project" value="InterPro"/>
</dbReference>
<sequence>MSHSFRSHYFHIVWSTKNRADLITNNIQSRLYAYIGGIVKSHQGVLLQIGGTANHLHLLISIRNIDKLSYLIREIKSRTSVWVHSNFINCKQFAWQEGYGSFSVSHSAYENIICYIRNQEEHHKIMTFEDEFRTILKKHNIECEEKFIFG</sequence>
<dbReference type="RefSeq" id="WP_075067409.1">
    <property type="nucleotide sequence ID" value="NZ_LKAJ02000001.1"/>
</dbReference>
<dbReference type="OrthoDB" id="9794403at2"/>
<keyword evidence="4" id="KW-1185">Reference proteome</keyword>
<feature type="domain" description="Transposase IS200-like" evidence="1">
    <location>
        <begin position="5"/>
        <end position="119"/>
    </location>
</feature>
<dbReference type="SMART" id="SM01321">
    <property type="entry name" value="Y1_Tnp"/>
    <property type="match status" value="1"/>
</dbReference>
<dbReference type="Gene3D" id="3.30.70.1290">
    <property type="entry name" value="Transposase IS200-like"/>
    <property type="match status" value="1"/>
</dbReference>
<accession>A0A0Q9YFS0</accession>
<dbReference type="InterPro" id="IPR002686">
    <property type="entry name" value="Transposase_17"/>
</dbReference>
<comment type="caution">
    <text evidence="2">The sequence shown here is derived from an EMBL/GenBank/DDBJ whole genome shotgun (WGS) entry which is preliminary data.</text>
</comment>
<dbReference type="EMBL" id="LKAJ01000016">
    <property type="protein sequence ID" value="KRG19435.1"/>
    <property type="molecule type" value="Genomic_DNA"/>
</dbReference>
<dbReference type="Pfam" id="PF01797">
    <property type="entry name" value="Y1_Tnp"/>
    <property type="match status" value="1"/>
</dbReference>
<dbReference type="InterPro" id="IPR036515">
    <property type="entry name" value="Transposase_17_sf"/>
</dbReference>
<dbReference type="NCBIfam" id="NF033573">
    <property type="entry name" value="transpos_IS200"/>
    <property type="match status" value="1"/>
</dbReference>
<evidence type="ECO:0000259" key="1">
    <source>
        <dbReference type="SMART" id="SM01321"/>
    </source>
</evidence>
<evidence type="ECO:0000313" key="3">
    <source>
        <dbReference type="EMBL" id="MCS5709871.1"/>
    </source>
</evidence>
<dbReference type="PANTHER" id="PTHR33360">
    <property type="entry name" value="TRANSPOSASE FOR INSERTION SEQUENCE ELEMENT IS200"/>
    <property type="match status" value="1"/>
</dbReference>
<dbReference type="PANTHER" id="PTHR33360:SF2">
    <property type="entry name" value="TRANSPOSASE FOR INSERTION SEQUENCE ELEMENT IS200"/>
    <property type="match status" value="1"/>
</dbReference>
<name>A0A0Q9YFS0_9GAMM</name>
<reference evidence="3" key="2">
    <citation type="journal article" date="2016" name="Genome Announc.">
        <title>Draft Genome Sequences of Two Novel Amoeba-Resistant Intranuclear Bacteria, 'Candidatus Berkiella cookevillensis' and 'Candidatus Berkiella aquae'.</title>
        <authorList>
            <person name="Mehari Y.T."/>
            <person name="Arivett B.A."/>
            <person name="Farone A.L."/>
            <person name="Gunderson J.H."/>
            <person name="Farone M.B."/>
        </authorList>
    </citation>
    <scope>NUCLEOTIDE SEQUENCE</scope>
    <source>
        <strain evidence="3">HT99</strain>
    </source>
</reference>
<dbReference type="Proteomes" id="UP000051497">
    <property type="component" value="Unassembled WGS sequence"/>
</dbReference>
<dbReference type="SUPFAM" id="SSF143422">
    <property type="entry name" value="Transposase IS200-like"/>
    <property type="match status" value="1"/>
</dbReference>
<protein>
    <submittedName>
        <fullName evidence="3">IS200/IS605 family transposase</fullName>
    </submittedName>
    <submittedName>
        <fullName evidence="2">Transposase IS200 like protein</fullName>
    </submittedName>
</protein>
<dbReference type="EMBL" id="LKAJ02000001">
    <property type="protein sequence ID" value="MCS5709871.1"/>
    <property type="molecule type" value="Genomic_DNA"/>
</dbReference>
<dbReference type="GO" id="GO:0003677">
    <property type="term" value="F:DNA binding"/>
    <property type="evidence" value="ECO:0007669"/>
    <property type="project" value="InterPro"/>
</dbReference>
<proteinExistence type="predicted"/>
<evidence type="ECO:0000313" key="2">
    <source>
        <dbReference type="EMBL" id="KRG19435.1"/>
    </source>
</evidence>
<dbReference type="STRING" id="295108.HT99x_02810"/>
<reference evidence="3" key="3">
    <citation type="submission" date="2021-06" db="EMBL/GenBank/DDBJ databases">
        <title>Genomic Description and Analysis of Intracellular Bacteria, Candidatus Berkiella cookevillensis and Candidatus Berkiella aquae.</title>
        <authorList>
            <person name="Kidane D.T."/>
            <person name="Mehari Y.T."/>
            <person name="Rice F.C."/>
            <person name="Arivett B.A."/>
            <person name="Farone A.L."/>
            <person name="Berk S.G."/>
            <person name="Farone M.B."/>
        </authorList>
    </citation>
    <scope>NUCLEOTIDE SEQUENCE</scope>
    <source>
        <strain evidence="3">HT99</strain>
    </source>
</reference>